<evidence type="ECO:0000313" key="2">
    <source>
        <dbReference type="Proteomes" id="UP000295302"/>
    </source>
</evidence>
<name>A0A4R4YCS2_9ACTN</name>
<dbReference type="OrthoDB" id="4550567at2"/>
<dbReference type="AlphaFoldDB" id="A0A4R4YCS2"/>
<dbReference type="InterPro" id="IPR036390">
    <property type="entry name" value="WH_DNA-bd_sf"/>
</dbReference>
<reference evidence="1 2" key="1">
    <citation type="submission" date="2019-03" db="EMBL/GenBank/DDBJ databases">
        <title>Draft genome sequences of novel Actinobacteria.</title>
        <authorList>
            <person name="Sahin N."/>
            <person name="Ay H."/>
            <person name="Saygin H."/>
        </authorList>
    </citation>
    <scope>NUCLEOTIDE SEQUENCE [LARGE SCALE GENOMIC DNA]</scope>
    <source>
        <strain evidence="1 2">CH32</strain>
    </source>
</reference>
<dbReference type="RefSeq" id="WP_132618024.1">
    <property type="nucleotide sequence ID" value="NZ_SMKQ01000126.1"/>
</dbReference>
<proteinExistence type="predicted"/>
<dbReference type="EMBL" id="SMKQ01000126">
    <property type="protein sequence ID" value="TDD42478.1"/>
    <property type="molecule type" value="Genomic_DNA"/>
</dbReference>
<protein>
    <submittedName>
        <fullName evidence="1">MarR family transcriptional regulator</fullName>
    </submittedName>
</protein>
<dbReference type="SUPFAM" id="SSF46785">
    <property type="entry name" value="Winged helix' DNA-binding domain"/>
    <property type="match status" value="1"/>
</dbReference>
<accession>A0A4R4YCS2</accession>
<evidence type="ECO:0000313" key="1">
    <source>
        <dbReference type="EMBL" id="TDD42478.1"/>
    </source>
</evidence>
<gene>
    <name evidence="1" type="ORF">E1286_30615</name>
</gene>
<dbReference type="InterPro" id="IPR036388">
    <property type="entry name" value="WH-like_DNA-bd_sf"/>
</dbReference>
<dbReference type="Gene3D" id="1.10.10.10">
    <property type="entry name" value="Winged helix-like DNA-binding domain superfamily/Winged helix DNA-binding domain"/>
    <property type="match status" value="1"/>
</dbReference>
<sequence length="162" mass="16962">MIRQASSQKVTCLLACRSRRTPDNSGQAEDAHRALLERTLAGTGLTYRSWVTLKIAAVSGPAVQHEQLAGRAAGAQKIHALAADEAIAHLSASGLLEACSGAVSLTAQGHELHQRLSAEIGRTISRLYSEVTAEDLQIAGRVLAAITARADTELATTEPATA</sequence>
<comment type="caution">
    <text evidence="1">The sequence shown here is derived from an EMBL/GenBank/DDBJ whole genome shotgun (WGS) entry which is preliminary data.</text>
</comment>
<dbReference type="Proteomes" id="UP000295302">
    <property type="component" value="Unassembled WGS sequence"/>
</dbReference>
<organism evidence="1 2">
    <name type="scientific">Nonomuraea terrae</name>
    <dbReference type="NCBI Taxonomy" id="2530383"/>
    <lineage>
        <taxon>Bacteria</taxon>
        <taxon>Bacillati</taxon>
        <taxon>Actinomycetota</taxon>
        <taxon>Actinomycetes</taxon>
        <taxon>Streptosporangiales</taxon>
        <taxon>Streptosporangiaceae</taxon>
        <taxon>Nonomuraea</taxon>
    </lineage>
</organism>
<keyword evidence="2" id="KW-1185">Reference proteome</keyword>